<keyword evidence="6" id="KW-0695">RNA-directed DNA polymerase</keyword>
<dbReference type="GO" id="GO:0003964">
    <property type="term" value="F:RNA-directed DNA polymerase activity"/>
    <property type="evidence" value="ECO:0007669"/>
    <property type="project" value="UniProtKB-KW"/>
</dbReference>
<keyword evidence="2" id="KW-0548">Nucleotidyltransferase</keyword>
<keyword evidence="4" id="KW-0255">Endonuclease</keyword>
<gene>
    <name evidence="8" type="ORF">EPI10_006576</name>
</gene>
<keyword evidence="1" id="KW-0808">Transferase</keyword>
<evidence type="ECO:0000256" key="4">
    <source>
        <dbReference type="ARBA" id="ARBA00022759"/>
    </source>
</evidence>
<dbReference type="SUPFAM" id="SSF56672">
    <property type="entry name" value="DNA/RNA polymerases"/>
    <property type="match status" value="1"/>
</dbReference>
<dbReference type="AlphaFoldDB" id="A0A5B6WUD7"/>
<name>A0A5B6WUD7_9ROSI</name>
<dbReference type="EMBL" id="SMMG02000002">
    <property type="protein sequence ID" value="KAA3484495.1"/>
    <property type="molecule type" value="Genomic_DNA"/>
</dbReference>
<dbReference type="OrthoDB" id="415724at2759"/>
<evidence type="ECO:0000256" key="1">
    <source>
        <dbReference type="ARBA" id="ARBA00022679"/>
    </source>
</evidence>
<keyword evidence="3" id="KW-0540">Nuclease</keyword>
<reference evidence="8" key="1">
    <citation type="submission" date="2019-08" db="EMBL/GenBank/DDBJ databases">
        <authorList>
            <person name="Liu F."/>
        </authorList>
    </citation>
    <scope>NUCLEOTIDE SEQUENCE [LARGE SCALE GENOMIC DNA]</scope>
    <source>
        <strain evidence="8">PA1801</strain>
        <tissue evidence="8">Leaf</tissue>
    </source>
</reference>
<evidence type="ECO:0000256" key="5">
    <source>
        <dbReference type="ARBA" id="ARBA00022801"/>
    </source>
</evidence>
<dbReference type="PANTHER" id="PTHR34072">
    <property type="entry name" value="ENZYMATIC POLYPROTEIN-RELATED"/>
    <property type="match status" value="1"/>
</dbReference>
<dbReference type="InterPro" id="IPR041373">
    <property type="entry name" value="RT_RNaseH"/>
</dbReference>
<dbReference type="Pfam" id="PF17917">
    <property type="entry name" value="RT_RNaseH"/>
    <property type="match status" value="1"/>
</dbReference>
<evidence type="ECO:0000313" key="9">
    <source>
        <dbReference type="Proteomes" id="UP000325315"/>
    </source>
</evidence>
<evidence type="ECO:0000256" key="2">
    <source>
        <dbReference type="ARBA" id="ARBA00022695"/>
    </source>
</evidence>
<evidence type="ECO:0000313" key="8">
    <source>
        <dbReference type="EMBL" id="KAA3484495.1"/>
    </source>
</evidence>
<protein>
    <submittedName>
        <fullName evidence="8">DNA/RNA polymerases superfamily protein</fullName>
    </submittedName>
</protein>
<evidence type="ECO:0000259" key="7">
    <source>
        <dbReference type="Pfam" id="PF17917"/>
    </source>
</evidence>
<dbReference type="GO" id="GO:0004519">
    <property type="term" value="F:endonuclease activity"/>
    <property type="evidence" value="ECO:0007669"/>
    <property type="project" value="UniProtKB-KW"/>
</dbReference>
<dbReference type="PANTHER" id="PTHR34072:SF59">
    <property type="entry name" value="CCHC-TYPE INTEGRASE"/>
    <property type="match status" value="1"/>
</dbReference>
<feature type="domain" description="Reverse transcriptase RNase H-like" evidence="7">
    <location>
        <begin position="85"/>
        <end position="149"/>
    </location>
</feature>
<sequence length="150" mass="17636">MNDAMAVWYEILNVRLWMKNVMAAWYTVKVYGVRPWMKDVVSAKYKSVVWLKIIDVLLRTVDNSFTDDEVESFDQLKNMLTKAPVLTHSESEKEFIVYNDASLSGLGCNYSTHDLELVAVVFALKIWRHNLYSEKYHVYTDHKILKYLMT</sequence>
<organism evidence="8 9">
    <name type="scientific">Gossypium australe</name>
    <dbReference type="NCBI Taxonomy" id="47621"/>
    <lineage>
        <taxon>Eukaryota</taxon>
        <taxon>Viridiplantae</taxon>
        <taxon>Streptophyta</taxon>
        <taxon>Embryophyta</taxon>
        <taxon>Tracheophyta</taxon>
        <taxon>Spermatophyta</taxon>
        <taxon>Magnoliopsida</taxon>
        <taxon>eudicotyledons</taxon>
        <taxon>Gunneridae</taxon>
        <taxon>Pentapetalae</taxon>
        <taxon>rosids</taxon>
        <taxon>malvids</taxon>
        <taxon>Malvales</taxon>
        <taxon>Malvaceae</taxon>
        <taxon>Malvoideae</taxon>
        <taxon>Gossypium</taxon>
    </lineage>
</organism>
<comment type="caution">
    <text evidence="8">The sequence shown here is derived from an EMBL/GenBank/DDBJ whole genome shotgun (WGS) entry which is preliminary data.</text>
</comment>
<evidence type="ECO:0000256" key="3">
    <source>
        <dbReference type="ARBA" id="ARBA00022722"/>
    </source>
</evidence>
<keyword evidence="9" id="KW-1185">Reference proteome</keyword>
<accession>A0A5B6WUD7</accession>
<dbReference type="Proteomes" id="UP000325315">
    <property type="component" value="Unassembled WGS sequence"/>
</dbReference>
<dbReference type="GO" id="GO:0016787">
    <property type="term" value="F:hydrolase activity"/>
    <property type="evidence" value="ECO:0007669"/>
    <property type="project" value="UniProtKB-KW"/>
</dbReference>
<evidence type="ECO:0000256" key="6">
    <source>
        <dbReference type="ARBA" id="ARBA00022918"/>
    </source>
</evidence>
<keyword evidence="5" id="KW-0378">Hydrolase</keyword>
<dbReference type="InterPro" id="IPR043502">
    <property type="entry name" value="DNA/RNA_pol_sf"/>
</dbReference>
<proteinExistence type="predicted"/>